<feature type="domain" description="Pyridine nucleotide-disulphide oxidoreductase dimerisation" evidence="12">
    <location>
        <begin position="329"/>
        <end position="436"/>
    </location>
</feature>
<dbReference type="eggNOG" id="COG1249">
    <property type="taxonomic scope" value="Bacteria"/>
</dbReference>
<dbReference type="GO" id="GO:0050660">
    <property type="term" value="F:flavin adenine dinucleotide binding"/>
    <property type="evidence" value="ECO:0007669"/>
    <property type="project" value="TreeGrafter"/>
</dbReference>
<dbReference type="PANTHER" id="PTHR43014">
    <property type="entry name" value="MERCURIC REDUCTASE"/>
    <property type="match status" value="1"/>
</dbReference>
<evidence type="ECO:0000256" key="9">
    <source>
        <dbReference type="PIRSR" id="PIRSR000350-3"/>
    </source>
</evidence>
<dbReference type="PANTHER" id="PTHR43014:SF4">
    <property type="entry name" value="PYRIDINE NUCLEOTIDE-DISULFIDE OXIDOREDUCTASE RCLA-RELATED"/>
    <property type="match status" value="1"/>
</dbReference>
<reference evidence="15 17" key="2">
    <citation type="journal article" date="2019" name="Sci. Transl. Med.">
        <title>Quorum sensing between bacterial species on the skin protects against epidermal injury in atopic dermatitis.</title>
        <authorList>
            <person name="Williams M.R."/>
        </authorList>
    </citation>
    <scope>NUCLEOTIDE SEQUENCE [LARGE SCALE GENOMIC DNA]</scope>
    <source>
        <strain evidence="15 17">E7</strain>
    </source>
</reference>
<evidence type="ECO:0000256" key="8">
    <source>
        <dbReference type="PIRSR" id="PIRSR000350-2"/>
    </source>
</evidence>
<dbReference type="InterPro" id="IPR036188">
    <property type="entry name" value="FAD/NAD-bd_sf"/>
</dbReference>
<comment type="similarity">
    <text evidence="1 11">Belongs to the class-I pyridine nucleotide-disulfide oxidoreductase family.</text>
</comment>
<dbReference type="Proteomes" id="UP000293637">
    <property type="component" value="Unassembled WGS sequence"/>
</dbReference>
<keyword evidence="9" id="KW-0547">Nucleotide-binding</keyword>
<evidence type="ECO:0000313" key="14">
    <source>
        <dbReference type="EMBL" id="KXA36479.1"/>
    </source>
</evidence>
<keyword evidence="9" id="KW-0520">NAD</keyword>
<proteinExistence type="inferred from homology"/>
<dbReference type="STRING" id="28035.B6N84_11315"/>
<dbReference type="SUPFAM" id="SSF55424">
    <property type="entry name" value="FAD/NAD-linked reductases, dimerisation (C-terminal) domain"/>
    <property type="match status" value="1"/>
</dbReference>
<dbReference type="PRINTS" id="PR00368">
    <property type="entry name" value="FADPNR"/>
</dbReference>
<feature type="binding site" evidence="9">
    <location>
        <begin position="167"/>
        <end position="174"/>
    </location>
    <ligand>
        <name>NAD(+)</name>
        <dbReference type="ChEBI" id="CHEBI:57540"/>
    </ligand>
</feature>
<evidence type="ECO:0000256" key="1">
    <source>
        <dbReference type="ARBA" id="ARBA00007532"/>
    </source>
</evidence>
<keyword evidence="2 11" id="KW-0285">Flavoprotein</keyword>
<accession>A0A133Q0U3</accession>
<dbReference type="GeneID" id="58090492"/>
<dbReference type="SUPFAM" id="SSF51905">
    <property type="entry name" value="FAD/NAD(P)-binding domain"/>
    <property type="match status" value="1"/>
</dbReference>
<dbReference type="PIRSF" id="PIRSF000350">
    <property type="entry name" value="Mercury_reductase_MerA"/>
    <property type="match status" value="1"/>
</dbReference>
<organism evidence="15 17">
    <name type="scientific">Staphylococcus lugdunensis</name>
    <dbReference type="NCBI Taxonomy" id="28035"/>
    <lineage>
        <taxon>Bacteria</taxon>
        <taxon>Bacillati</taxon>
        <taxon>Bacillota</taxon>
        <taxon>Bacilli</taxon>
        <taxon>Bacillales</taxon>
        <taxon>Staphylococcaceae</taxon>
        <taxon>Staphylococcus</taxon>
    </lineage>
</organism>
<feature type="binding site" evidence="9">
    <location>
        <position position="293"/>
    </location>
    <ligand>
        <name>FAD</name>
        <dbReference type="ChEBI" id="CHEBI:57692"/>
    </ligand>
</feature>
<keyword evidence="6" id="KW-1015">Disulfide bond</keyword>
<dbReference type="InterPro" id="IPR001100">
    <property type="entry name" value="Pyr_nuc-diS_OxRdtase"/>
</dbReference>
<evidence type="ECO:0000313" key="17">
    <source>
        <dbReference type="Proteomes" id="UP000293637"/>
    </source>
</evidence>
<dbReference type="EMBL" id="SCHB01000005">
    <property type="protein sequence ID" value="TBW71867.1"/>
    <property type="molecule type" value="Genomic_DNA"/>
</dbReference>
<keyword evidence="5 11" id="KW-0560">Oxidoreductase</keyword>
<protein>
    <submittedName>
        <fullName evidence="15">FAD-containing oxidoreductase</fullName>
    </submittedName>
    <submittedName>
        <fullName evidence="14">Pyridine nucleotide-disulfide oxidoreductase</fullName>
    </submittedName>
</protein>
<dbReference type="PRINTS" id="PR00411">
    <property type="entry name" value="PNDRDTASEI"/>
</dbReference>
<dbReference type="Pfam" id="PF07992">
    <property type="entry name" value="Pyr_redox_2"/>
    <property type="match status" value="1"/>
</dbReference>
<dbReference type="InterPro" id="IPR012999">
    <property type="entry name" value="Pyr_OxRdtase_I_AS"/>
</dbReference>
<dbReference type="NCBIfam" id="NF041853">
    <property type="entry name" value="hythiocyan_redase_MerA"/>
    <property type="match status" value="1"/>
</dbReference>
<evidence type="ECO:0000256" key="3">
    <source>
        <dbReference type="ARBA" id="ARBA00022827"/>
    </source>
</evidence>
<feature type="disulfide bond" description="Redox-active" evidence="10">
    <location>
        <begin position="43"/>
        <end position="48"/>
    </location>
</feature>
<dbReference type="Pfam" id="PF02852">
    <property type="entry name" value="Pyr_redox_dim"/>
    <property type="match status" value="1"/>
</dbReference>
<dbReference type="InterPro" id="IPR004099">
    <property type="entry name" value="Pyr_nucl-diS_OxRdtase_dimer"/>
</dbReference>
<reference evidence="14 16" key="1">
    <citation type="submission" date="2016-01" db="EMBL/GenBank/DDBJ databases">
        <authorList>
            <person name="Mitreva M."/>
            <person name="Pepin K.H."/>
            <person name="Mihindukulasuriya K.A."/>
            <person name="Fulton R."/>
            <person name="Fronick C."/>
            <person name="O'Laughlin M."/>
            <person name="Miner T."/>
            <person name="Herter B."/>
            <person name="Rosa B.A."/>
            <person name="Cordes M."/>
            <person name="Tomlinson C."/>
            <person name="Wollam A."/>
            <person name="Palsikar V.B."/>
            <person name="Mardis E.R."/>
            <person name="Wilson R.K."/>
        </authorList>
    </citation>
    <scope>NUCLEOTIDE SEQUENCE [LARGE SCALE GENOMIC DNA]</scope>
    <source>
        <strain evidence="14 16">MJR7738</strain>
    </source>
</reference>
<dbReference type="AlphaFoldDB" id="A0A133Q0U3"/>
<evidence type="ECO:0000256" key="2">
    <source>
        <dbReference type="ARBA" id="ARBA00022630"/>
    </source>
</evidence>
<dbReference type="EMBL" id="LRQI01000091">
    <property type="protein sequence ID" value="KXA36479.1"/>
    <property type="molecule type" value="Genomic_DNA"/>
</dbReference>
<evidence type="ECO:0000256" key="5">
    <source>
        <dbReference type="ARBA" id="ARBA00023002"/>
    </source>
</evidence>
<dbReference type="InterPro" id="IPR023753">
    <property type="entry name" value="FAD/NAD-binding_dom"/>
</dbReference>
<keyword evidence="4" id="KW-0521">NADP</keyword>
<feature type="domain" description="FAD/NAD(P)-binding" evidence="13">
    <location>
        <begin position="4"/>
        <end position="302"/>
    </location>
</feature>
<dbReference type="Gene3D" id="3.50.50.60">
    <property type="entry name" value="FAD/NAD(P)-binding domain"/>
    <property type="match status" value="2"/>
</dbReference>
<comment type="caution">
    <text evidence="15">The sequence shown here is derived from an EMBL/GenBank/DDBJ whole genome shotgun (WGS) entry which is preliminary data.</text>
</comment>
<comment type="cofactor">
    <cofactor evidence="9">
        <name>FAD</name>
        <dbReference type="ChEBI" id="CHEBI:57692"/>
    </cofactor>
    <text evidence="9">Binds 1 FAD per subunit.</text>
</comment>
<evidence type="ECO:0000259" key="12">
    <source>
        <dbReference type="Pfam" id="PF02852"/>
    </source>
</evidence>
<evidence type="ECO:0000259" key="13">
    <source>
        <dbReference type="Pfam" id="PF07992"/>
    </source>
</evidence>
<dbReference type="RefSeq" id="WP_002479426.1">
    <property type="nucleotide sequence ID" value="NZ_AP021848.1"/>
</dbReference>
<dbReference type="PROSITE" id="PS00076">
    <property type="entry name" value="PYRIDINE_REDOX_1"/>
    <property type="match status" value="1"/>
</dbReference>
<dbReference type="FunFam" id="3.30.390.30:FF:000001">
    <property type="entry name" value="Dihydrolipoyl dehydrogenase"/>
    <property type="match status" value="1"/>
</dbReference>
<keyword evidence="7 11" id="KW-0676">Redox-active center</keyword>
<feature type="binding site" evidence="9">
    <location>
        <position position="190"/>
    </location>
    <ligand>
        <name>NAD(+)</name>
        <dbReference type="ChEBI" id="CHEBI:57540"/>
    </ligand>
</feature>
<evidence type="ECO:0000256" key="6">
    <source>
        <dbReference type="ARBA" id="ARBA00023157"/>
    </source>
</evidence>
<evidence type="ECO:0000256" key="10">
    <source>
        <dbReference type="PIRSR" id="PIRSR000350-4"/>
    </source>
</evidence>
<dbReference type="Gene3D" id="3.30.390.30">
    <property type="match status" value="1"/>
</dbReference>
<feature type="binding site" evidence="9">
    <location>
        <position position="253"/>
    </location>
    <ligand>
        <name>NAD(+)</name>
        <dbReference type="ChEBI" id="CHEBI:57540"/>
    </ligand>
</feature>
<dbReference type="GO" id="GO:0016668">
    <property type="term" value="F:oxidoreductase activity, acting on a sulfur group of donors, NAD(P) as acceptor"/>
    <property type="evidence" value="ECO:0007669"/>
    <property type="project" value="InterPro"/>
</dbReference>
<feature type="active site" description="Proton acceptor" evidence="8">
    <location>
        <position position="427"/>
    </location>
</feature>
<dbReference type="NCBIfam" id="NF005572">
    <property type="entry name" value="PRK07251.1"/>
    <property type="match status" value="1"/>
</dbReference>
<dbReference type="GO" id="GO:0003955">
    <property type="term" value="F:NAD(P)H dehydrogenase (quinone) activity"/>
    <property type="evidence" value="ECO:0007669"/>
    <property type="project" value="TreeGrafter"/>
</dbReference>
<name>A0A133Q0U3_STALU</name>
<evidence type="ECO:0000313" key="15">
    <source>
        <dbReference type="EMBL" id="TBW71867.1"/>
    </source>
</evidence>
<evidence type="ECO:0000256" key="7">
    <source>
        <dbReference type="ARBA" id="ARBA00023284"/>
    </source>
</evidence>
<dbReference type="Proteomes" id="UP000070063">
    <property type="component" value="Unassembled WGS sequence"/>
</dbReference>
<evidence type="ECO:0000256" key="11">
    <source>
        <dbReference type="RuleBase" id="RU003691"/>
    </source>
</evidence>
<keyword evidence="3 9" id="KW-0274">FAD</keyword>
<evidence type="ECO:0000313" key="16">
    <source>
        <dbReference type="Proteomes" id="UP000070063"/>
    </source>
</evidence>
<dbReference type="InterPro" id="IPR016156">
    <property type="entry name" value="FAD/NAD-linked_Rdtase_dimer_sf"/>
</dbReference>
<sequence>MTHYDLLIIGFGKAGKTLAKFAANQGQRVAVVEQSANMYGGTCINIGCIPTKTLIHDGLHNRSFADAFARKNEVVSALNKKNYGNLANDTHIDVLDYKATFKSNTEVNLINAQGQVERTISATDIVINTGAKARIPNIKGVDRATRLYDSTGIQNLATQPQQLVIVGGGYIALEFASLFANLGTHVSVLESSQTLIPNEDREIAELIIHDLENKGVEIHTDVETFEFIDSNDHTIVKTSQGDFVADAVLLATGRIPNTDLTLENTDIELEEHGAIKVNPHLQTTVPHIYAAGDVKGGLQFTYISLDDFRILKAKLFGNKDRTTENRGQIPYTVFIDPPLSRVGLTAAQAEARHYNYLENKLAVNNIPRHKINNDPRGLFKVVINKDTNEILGATLYGKESEEMINLIKLAMDQHIPYQVLRDNIYTHPTMTEAFNDLFNL</sequence>
<gene>
    <name evidence="15" type="ORF">EQ812_08655</name>
    <name evidence="14" type="ORF">HMPREF3225_02240</name>
</gene>
<feature type="binding site" evidence="9">
    <location>
        <position position="52"/>
    </location>
    <ligand>
        <name>FAD</name>
        <dbReference type="ChEBI" id="CHEBI:57692"/>
    </ligand>
</feature>
<evidence type="ECO:0000256" key="4">
    <source>
        <dbReference type="ARBA" id="ARBA00022857"/>
    </source>
</evidence>